<dbReference type="AlphaFoldDB" id="A0A0A8Z8V9"/>
<name>A0A0A8Z8V9_ARUDO</name>
<proteinExistence type="predicted"/>
<sequence length="69" mass="8434">MYIKIESMRFDWYSKPKKTKCSYELTFFRGLLTLLLLVRHELRRLVSELFSHVLFLEVTEMCRLDSLMQ</sequence>
<protein>
    <submittedName>
        <fullName evidence="1">Uncharacterized protein</fullName>
    </submittedName>
</protein>
<dbReference type="EMBL" id="GBRH01262036">
    <property type="protein sequence ID" value="JAD35859.1"/>
    <property type="molecule type" value="Transcribed_RNA"/>
</dbReference>
<evidence type="ECO:0000313" key="1">
    <source>
        <dbReference type="EMBL" id="JAD35859.1"/>
    </source>
</evidence>
<accession>A0A0A8Z8V9</accession>
<reference evidence="1" key="2">
    <citation type="journal article" date="2015" name="Data Brief">
        <title>Shoot transcriptome of the giant reed, Arundo donax.</title>
        <authorList>
            <person name="Barrero R.A."/>
            <person name="Guerrero F.D."/>
            <person name="Moolhuijzen P."/>
            <person name="Goolsby J.A."/>
            <person name="Tidwell J."/>
            <person name="Bellgard S.E."/>
            <person name="Bellgard M.I."/>
        </authorList>
    </citation>
    <scope>NUCLEOTIDE SEQUENCE</scope>
    <source>
        <tissue evidence="1">Shoot tissue taken approximately 20 cm above the soil surface</tissue>
    </source>
</reference>
<organism evidence="1">
    <name type="scientific">Arundo donax</name>
    <name type="common">Giant reed</name>
    <name type="synonym">Donax arundinaceus</name>
    <dbReference type="NCBI Taxonomy" id="35708"/>
    <lineage>
        <taxon>Eukaryota</taxon>
        <taxon>Viridiplantae</taxon>
        <taxon>Streptophyta</taxon>
        <taxon>Embryophyta</taxon>
        <taxon>Tracheophyta</taxon>
        <taxon>Spermatophyta</taxon>
        <taxon>Magnoliopsida</taxon>
        <taxon>Liliopsida</taxon>
        <taxon>Poales</taxon>
        <taxon>Poaceae</taxon>
        <taxon>PACMAD clade</taxon>
        <taxon>Arundinoideae</taxon>
        <taxon>Arundineae</taxon>
        <taxon>Arundo</taxon>
    </lineage>
</organism>
<reference evidence="1" key="1">
    <citation type="submission" date="2014-09" db="EMBL/GenBank/DDBJ databases">
        <authorList>
            <person name="Magalhaes I.L.F."/>
            <person name="Oliveira U."/>
            <person name="Santos F.R."/>
            <person name="Vidigal T.H.D.A."/>
            <person name="Brescovit A.D."/>
            <person name="Santos A.J."/>
        </authorList>
    </citation>
    <scope>NUCLEOTIDE SEQUENCE</scope>
    <source>
        <tissue evidence="1">Shoot tissue taken approximately 20 cm above the soil surface</tissue>
    </source>
</reference>